<evidence type="ECO:0000313" key="1">
    <source>
        <dbReference type="EMBL" id="RNA43065.1"/>
    </source>
</evidence>
<comment type="caution">
    <text evidence="1">The sequence shown here is derived from an EMBL/GenBank/DDBJ whole genome shotgun (WGS) entry which is preliminary data.</text>
</comment>
<protein>
    <submittedName>
        <fullName evidence="1">Uncharacterized protein</fullName>
    </submittedName>
</protein>
<keyword evidence="2" id="KW-1185">Reference proteome</keyword>
<evidence type="ECO:0000313" key="2">
    <source>
        <dbReference type="Proteomes" id="UP000276133"/>
    </source>
</evidence>
<dbReference type="AlphaFoldDB" id="A0A3M7T532"/>
<sequence length="65" mass="7949">MKPTFCLQKDPFSMELELFLFFIFQCPDYKNFTCFYYGIKKLTKNFLKDTFDSNIVLFNKVYFLN</sequence>
<reference evidence="1 2" key="1">
    <citation type="journal article" date="2018" name="Sci. Rep.">
        <title>Genomic signatures of local adaptation to the degree of environmental predictability in rotifers.</title>
        <authorList>
            <person name="Franch-Gras L."/>
            <person name="Hahn C."/>
            <person name="Garcia-Roger E.M."/>
            <person name="Carmona M.J."/>
            <person name="Serra M."/>
            <person name="Gomez A."/>
        </authorList>
    </citation>
    <scope>NUCLEOTIDE SEQUENCE [LARGE SCALE GENOMIC DNA]</scope>
    <source>
        <strain evidence="1">HYR1</strain>
    </source>
</reference>
<accession>A0A3M7T532</accession>
<dbReference type="EMBL" id="REGN01000283">
    <property type="protein sequence ID" value="RNA43065.1"/>
    <property type="molecule type" value="Genomic_DNA"/>
</dbReference>
<name>A0A3M7T532_BRAPC</name>
<dbReference type="Proteomes" id="UP000276133">
    <property type="component" value="Unassembled WGS sequence"/>
</dbReference>
<organism evidence="1 2">
    <name type="scientific">Brachionus plicatilis</name>
    <name type="common">Marine rotifer</name>
    <name type="synonym">Brachionus muelleri</name>
    <dbReference type="NCBI Taxonomy" id="10195"/>
    <lineage>
        <taxon>Eukaryota</taxon>
        <taxon>Metazoa</taxon>
        <taxon>Spiralia</taxon>
        <taxon>Gnathifera</taxon>
        <taxon>Rotifera</taxon>
        <taxon>Eurotatoria</taxon>
        <taxon>Monogononta</taxon>
        <taxon>Pseudotrocha</taxon>
        <taxon>Ploima</taxon>
        <taxon>Brachionidae</taxon>
        <taxon>Brachionus</taxon>
    </lineage>
</organism>
<gene>
    <name evidence="1" type="ORF">BpHYR1_054311</name>
</gene>
<proteinExistence type="predicted"/>